<gene>
    <name evidence="1" type="ORF">WR25_04068</name>
</gene>
<proteinExistence type="predicted"/>
<comment type="caution">
    <text evidence="1">The sequence shown here is derived from an EMBL/GenBank/DDBJ whole genome shotgun (WGS) entry which is preliminary data.</text>
</comment>
<protein>
    <submittedName>
        <fullName evidence="1">Uncharacterized protein</fullName>
    </submittedName>
</protein>
<evidence type="ECO:0000313" key="1">
    <source>
        <dbReference type="EMBL" id="PAV56950.1"/>
    </source>
</evidence>
<dbReference type="AlphaFoldDB" id="A0A2A2J582"/>
<organism evidence="1 2">
    <name type="scientific">Diploscapter pachys</name>
    <dbReference type="NCBI Taxonomy" id="2018661"/>
    <lineage>
        <taxon>Eukaryota</taxon>
        <taxon>Metazoa</taxon>
        <taxon>Ecdysozoa</taxon>
        <taxon>Nematoda</taxon>
        <taxon>Chromadorea</taxon>
        <taxon>Rhabditida</taxon>
        <taxon>Rhabditina</taxon>
        <taxon>Rhabditomorpha</taxon>
        <taxon>Rhabditoidea</taxon>
        <taxon>Rhabditidae</taxon>
        <taxon>Diploscapter</taxon>
    </lineage>
</organism>
<dbReference type="Proteomes" id="UP000218231">
    <property type="component" value="Unassembled WGS sequence"/>
</dbReference>
<reference evidence="1 2" key="1">
    <citation type="journal article" date="2017" name="Curr. Biol.">
        <title>Genome architecture and evolution of a unichromosomal asexual nematode.</title>
        <authorList>
            <person name="Fradin H."/>
            <person name="Zegar C."/>
            <person name="Gutwein M."/>
            <person name="Lucas J."/>
            <person name="Kovtun M."/>
            <person name="Corcoran D."/>
            <person name="Baugh L.R."/>
            <person name="Kiontke K."/>
            <person name="Gunsalus K."/>
            <person name="Fitch D.H."/>
            <person name="Piano F."/>
        </authorList>
    </citation>
    <scope>NUCLEOTIDE SEQUENCE [LARGE SCALE GENOMIC DNA]</scope>
    <source>
        <strain evidence="1">PF1309</strain>
    </source>
</reference>
<keyword evidence="2" id="KW-1185">Reference proteome</keyword>
<evidence type="ECO:0000313" key="2">
    <source>
        <dbReference type="Proteomes" id="UP000218231"/>
    </source>
</evidence>
<name>A0A2A2J582_9BILA</name>
<accession>A0A2A2J582</accession>
<dbReference type="EMBL" id="LIAE01010665">
    <property type="protein sequence ID" value="PAV56950.1"/>
    <property type="molecule type" value="Genomic_DNA"/>
</dbReference>
<sequence length="128" mass="13743">MLMNQASPSIELTALFCCCTGRQGVSLLVKSNPSFFTCNSHSSSPCVSPSNKCPRILTTARFMVNGPTTGKRLTSSAVVGLGQGMVVFGQWVALRGQMPLQRKAQVSCTMYLSSTRTFTSDVSVIILQ</sequence>